<evidence type="ECO:0000313" key="2">
    <source>
        <dbReference type="EMBL" id="PKU82374.1"/>
    </source>
</evidence>
<accession>A0A2I0X380</accession>
<dbReference type="Proteomes" id="UP000233837">
    <property type="component" value="Unassembled WGS sequence"/>
</dbReference>
<keyword evidence="3" id="KW-1185">Reference proteome</keyword>
<reference evidence="2 3" key="1">
    <citation type="journal article" date="2016" name="Sci. Rep.">
        <title>The Dendrobium catenatum Lindl. genome sequence provides insights into polysaccharide synthase, floral development and adaptive evolution.</title>
        <authorList>
            <person name="Zhang G.Q."/>
            <person name="Xu Q."/>
            <person name="Bian C."/>
            <person name="Tsai W.C."/>
            <person name="Yeh C.M."/>
            <person name="Liu K.W."/>
            <person name="Yoshida K."/>
            <person name="Zhang L.S."/>
            <person name="Chang S.B."/>
            <person name="Chen F."/>
            <person name="Shi Y."/>
            <person name="Su Y.Y."/>
            <person name="Zhang Y.Q."/>
            <person name="Chen L.J."/>
            <person name="Yin Y."/>
            <person name="Lin M."/>
            <person name="Huang H."/>
            <person name="Deng H."/>
            <person name="Wang Z.W."/>
            <person name="Zhu S.L."/>
            <person name="Zhao X."/>
            <person name="Deng C."/>
            <person name="Niu S.C."/>
            <person name="Huang J."/>
            <person name="Wang M."/>
            <person name="Liu G.H."/>
            <person name="Yang H.J."/>
            <person name="Xiao X.J."/>
            <person name="Hsiao Y.Y."/>
            <person name="Wu W.L."/>
            <person name="Chen Y.Y."/>
            <person name="Mitsuda N."/>
            <person name="Ohme-Takagi M."/>
            <person name="Luo Y.B."/>
            <person name="Van de Peer Y."/>
            <person name="Liu Z.J."/>
        </authorList>
    </citation>
    <scope>NUCLEOTIDE SEQUENCE [LARGE SCALE GENOMIC DNA]</scope>
    <source>
        <tissue evidence="2">The whole plant</tissue>
    </source>
</reference>
<protein>
    <submittedName>
        <fullName evidence="2">Uncharacterized protein</fullName>
    </submittedName>
</protein>
<name>A0A2I0X380_9ASPA</name>
<organism evidence="2 3">
    <name type="scientific">Dendrobium catenatum</name>
    <dbReference type="NCBI Taxonomy" id="906689"/>
    <lineage>
        <taxon>Eukaryota</taxon>
        <taxon>Viridiplantae</taxon>
        <taxon>Streptophyta</taxon>
        <taxon>Embryophyta</taxon>
        <taxon>Tracheophyta</taxon>
        <taxon>Spermatophyta</taxon>
        <taxon>Magnoliopsida</taxon>
        <taxon>Liliopsida</taxon>
        <taxon>Asparagales</taxon>
        <taxon>Orchidaceae</taxon>
        <taxon>Epidendroideae</taxon>
        <taxon>Malaxideae</taxon>
        <taxon>Dendrobiinae</taxon>
        <taxon>Dendrobium</taxon>
    </lineage>
</organism>
<reference evidence="2 3" key="2">
    <citation type="journal article" date="2017" name="Nature">
        <title>The Apostasia genome and the evolution of orchids.</title>
        <authorList>
            <person name="Zhang G.Q."/>
            <person name="Liu K.W."/>
            <person name="Li Z."/>
            <person name="Lohaus R."/>
            <person name="Hsiao Y.Y."/>
            <person name="Niu S.C."/>
            <person name="Wang J.Y."/>
            <person name="Lin Y.C."/>
            <person name="Xu Q."/>
            <person name="Chen L.J."/>
            <person name="Yoshida K."/>
            <person name="Fujiwara S."/>
            <person name="Wang Z.W."/>
            <person name="Zhang Y.Q."/>
            <person name="Mitsuda N."/>
            <person name="Wang M."/>
            <person name="Liu G.H."/>
            <person name="Pecoraro L."/>
            <person name="Huang H.X."/>
            <person name="Xiao X.J."/>
            <person name="Lin M."/>
            <person name="Wu X.Y."/>
            <person name="Wu W.L."/>
            <person name="Chen Y.Y."/>
            <person name="Chang S.B."/>
            <person name="Sakamoto S."/>
            <person name="Ohme-Takagi M."/>
            <person name="Yagi M."/>
            <person name="Zeng S.J."/>
            <person name="Shen C.Y."/>
            <person name="Yeh C.M."/>
            <person name="Luo Y.B."/>
            <person name="Tsai W.C."/>
            <person name="Van de Peer Y."/>
            <person name="Liu Z.J."/>
        </authorList>
    </citation>
    <scope>NUCLEOTIDE SEQUENCE [LARGE SCALE GENOMIC DNA]</scope>
    <source>
        <tissue evidence="2">The whole plant</tissue>
    </source>
</reference>
<dbReference type="EMBL" id="KZ502191">
    <property type="protein sequence ID" value="PKU82374.1"/>
    <property type="molecule type" value="Genomic_DNA"/>
</dbReference>
<dbReference type="AlphaFoldDB" id="A0A2I0X380"/>
<proteinExistence type="predicted"/>
<sequence length="388" mass="43844">MNIGPHVGCPKRRLGRFRVLGDLGFPLFQPLSMLDPPPAFEFSAWLSAFFLFCELFFLWCTVWASSMAGVPTSNPWRKARPARSMVLTEAFSTWKVMKFQKSPTRSFKDMLSANLMAGEFIPNAGKDVLNDDLGSDEKEDSMSSNGVGTSFNKEYEDEFIKISVLVLVFLEGEFVCFRVLEVLGFAGLAHPELTVSILLWLDHSGTSTFATGYLCSLTVVFPLVSFVVFLKVHFHLEGVFGKKDCADCLSLDLSIFWAHFSCRLRRLVCPGIILLSGMWLLRLAGLQPCSKAYSNGAGSLRVDFLYENCDVFSGQNWVNWSFRLGSFNDRKVLLVCNFLSHFNFHQYFCRKIVLNGIKMIFLFWVLSTHNPSFCYAFYVILEKGTTGS</sequence>
<keyword evidence="1" id="KW-0472">Membrane</keyword>
<keyword evidence="1" id="KW-1133">Transmembrane helix</keyword>
<feature type="transmembrane region" description="Helical" evidence="1">
    <location>
        <begin position="360"/>
        <end position="381"/>
    </location>
</feature>
<evidence type="ECO:0000313" key="3">
    <source>
        <dbReference type="Proteomes" id="UP000233837"/>
    </source>
</evidence>
<evidence type="ECO:0000256" key="1">
    <source>
        <dbReference type="SAM" id="Phobius"/>
    </source>
</evidence>
<feature type="transmembrane region" description="Helical" evidence="1">
    <location>
        <begin position="162"/>
        <end position="189"/>
    </location>
</feature>
<feature type="transmembrane region" description="Helical" evidence="1">
    <location>
        <begin position="209"/>
        <end position="230"/>
    </location>
</feature>
<gene>
    <name evidence="2" type="ORF">MA16_Dca005379</name>
</gene>
<feature type="transmembrane region" description="Helical" evidence="1">
    <location>
        <begin position="42"/>
        <end position="70"/>
    </location>
</feature>
<keyword evidence="1" id="KW-0812">Transmembrane</keyword>